<keyword evidence="4" id="KW-0804">Transcription</keyword>
<dbReference type="InterPro" id="IPR013325">
    <property type="entry name" value="RNA_pol_sigma_r2"/>
</dbReference>
<evidence type="ECO:0000259" key="5">
    <source>
        <dbReference type="Pfam" id="PF04542"/>
    </source>
</evidence>
<dbReference type="PANTHER" id="PTHR43133:SF51">
    <property type="entry name" value="RNA POLYMERASE SIGMA FACTOR"/>
    <property type="match status" value="1"/>
</dbReference>
<keyword evidence="8" id="KW-1185">Reference proteome</keyword>
<feature type="domain" description="RNA polymerase sigma-70 region 2" evidence="5">
    <location>
        <begin position="27"/>
        <end position="93"/>
    </location>
</feature>
<dbReference type="CDD" id="cd06171">
    <property type="entry name" value="Sigma70_r4"/>
    <property type="match status" value="1"/>
</dbReference>
<dbReference type="GO" id="GO:0006352">
    <property type="term" value="P:DNA-templated transcription initiation"/>
    <property type="evidence" value="ECO:0007669"/>
    <property type="project" value="InterPro"/>
</dbReference>
<dbReference type="Gene3D" id="1.10.10.10">
    <property type="entry name" value="Winged helix-like DNA-binding domain superfamily/Winged helix DNA-binding domain"/>
    <property type="match status" value="1"/>
</dbReference>
<proteinExistence type="inferred from homology"/>
<comment type="similarity">
    <text evidence="1">Belongs to the sigma-70 factor family. ECF subfamily.</text>
</comment>
<name>A0A3L9Z1M2_9FLAO</name>
<protein>
    <submittedName>
        <fullName evidence="7">RNA polymerase sigma-70 factor (ECF subfamily)</fullName>
    </submittedName>
</protein>
<dbReference type="GO" id="GO:0016987">
    <property type="term" value="F:sigma factor activity"/>
    <property type="evidence" value="ECO:0007669"/>
    <property type="project" value="UniProtKB-KW"/>
</dbReference>
<dbReference type="AlphaFoldDB" id="A0A3L9Z1M2"/>
<evidence type="ECO:0000259" key="6">
    <source>
        <dbReference type="Pfam" id="PF08281"/>
    </source>
</evidence>
<gene>
    <name evidence="7" type="ORF">BXY75_1043</name>
</gene>
<reference evidence="7 8" key="1">
    <citation type="submission" date="2018-10" db="EMBL/GenBank/DDBJ databases">
        <title>Genomic Encyclopedia of Archaeal and Bacterial Type Strains, Phase II (KMG-II): from individual species to whole genera.</title>
        <authorList>
            <person name="Goeker M."/>
        </authorList>
    </citation>
    <scope>NUCLEOTIDE SEQUENCE [LARGE SCALE GENOMIC DNA]</scope>
    <source>
        <strain evidence="7 8">DSM 23424</strain>
    </source>
</reference>
<dbReference type="Proteomes" id="UP000271339">
    <property type="component" value="Unassembled WGS sequence"/>
</dbReference>
<evidence type="ECO:0000313" key="7">
    <source>
        <dbReference type="EMBL" id="RMA64175.1"/>
    </source>
</evidence>
<dbReference type="EMBL" id="REFC01000012">
    <property type="protein sequence ID" value="RMA64175.1"/>
    <property type="molecule type" value="Genomic_DNA"/>
</dbReference>
<dbReference type="InterPro" id="IPR036388">
    <property type="entry name" value="WH-like_DNA-bd_sf"/>
</dbReference>
<dbReference type="InterPro" id="IPR039425">
    <property type="entry name" value="RNA_pol_sigma-70-like"/>
</dbReference>
<evidence type="ECO:0000256" key="2">
    <source>
        <dbReference type="ARBA" id="ARBA00023015"/>
    </source>
</evidence>
<accession>A0A3L9Z1M2</accession>
<organism evidence="7 8">
    <name type="scientific">Ulvibacter antarcticus</name>
    <dbReference type="NCBI Taxonomy" id="442714"/>
    <lineage>
        <taxon>Bacteria</taxon>
        <taxon>Pseudomonadati</taxon>
        <taxon>Bacteroidota</taxon>
        <taxon>Flavobacteriia</taxon>
        <taxon>Flavobacteriales</taxon>
        <taxon>Flavobacteriaceae</taxon>
        <taxon>Ulvibacter</taxon>
    </lineage>
</organism>
<dbReference type="NCBIfam" id="TIGR02937">
    <property type="entry name" value="sigma70-ECF"/>
    <property type="match status" value="1"/>
</dbReference>
<evidence type="ECO:0000256" key="3">
    <source>
        <dbReference type="ARBA" id="ARBA00023082"/>
    </source>
</evidence>
<feature type="domain" description="RNA polymerase sigma factor 70 region 4 type 2" evidence="6">
    <location>
        <begin position="125"/>
        <end position="176"/>
    </location>
</feature>
<dbReference type="InterPro" id="IPR007627">
    <property type="entry name" value="RNA_pol_sigma70_r2"/>
</dbReference>
<keyword evidence="3" id="KW-0731">Sigma factor</keyword>
<dbReference type="PANTHER" id="PTHR43133">
    <property type="entry name" value="RNA POLYMERASE ECF-TYPE SIGMA FACTO"/>
    <property type="match status" value="1"/>
</dbReference>
<dbReference type="InterPro" id="IPR013324">
    <property type="entry name" value="RNA_pol_sigma_r3/r4-like"/>
</dbReference>
<dbReference type="Gene3D" id="1.10.1740.10">
    <property type="match status" value="1"/>
</dbReference>
<evidence type="ECO:0000256" key="1">
    <source>
        <dbReference type="ARBA" id="ARBA00010641"/>
    </source>
</evidence>
<dbReference type="InterPro" id="IPR013249">
    <property type="entry name" value="RNA_pol_sigma70_r4_t2"/>
</dbReference>
<sequence length="184" mass="21238">MTLTKQNIESLLVLCQNENQMAQLEVYNRYQKAMFNVAVRIVKDSAEAEDVMQESFITAFAKLSSFKGDATFGSWLKRIVVNNAITQYKKSKRFVGWPEEGIKDEIDESYDGLTDEDYTHTKASEVMRCMESLNENYRAVLTLHFIEGFDYEEICDILKITNANCRTMISRAKESLRKKLIVTT</sequence>
<dbReference type="GO" id="GO:0003677">
    <property type="term" value="F:DNA binding"/>
    <property type="evidence" value="ECO:0007669"/>
    <property type="project" value="InterPro"/>
</dbReference>
<keyword evidence="2" id="KW-0805">Transcription regulation</keyword>
<dbReference type="SUPFAM" id="SSF88946">
    <property type="entry name" value="Sigma2 domain of RNA polymerase sigma factors"/>
    <property type="match status" value="1"/>
</dbReference>
<evidence type="ECO:0000313" key="8">
    <source>
        <dbReference type="Proteomes" id="UP000271339"/>
    </source>
</evidence>
<dbReference type="Pfam" id="PF08281">
    <property type="entry name" value="Sigma70_r4_2"/>
    <property type="match status" value="1"/>
</dbReference>
<dbReference type="Pfam" id="PF04542">
    <property type="entry name" value="Sigma70_r2"/>
    <property type="match status" value="1"/>
</dbReference>
<evidence type="ECO:0000256" key="4">
    <source>
        <dbReference type="ARBA" id="ARBA00023163"/>
    </source>
</evidence>
<dbReference type="OrthoDB" id="1160671at2"/>
<dbReference type="InterPro" id="IPR014284">
    <property type="entry name" value="RNA_pol_sigma-70_dom"/>
</dbReference>
<dbReference type="SUPFAM" id="SSF88659">
    <property type="entry name" value="Sigma3 and sigma4 domains of RNA polymerase sigma factors"/>
    <property type="match status" value="1"/>
</dbReference>
<dbReference type="RefSeq" id="WP_121906646.1">
    <property type="nucleotide sequence ID" value="NZ_REFC01000012.1"/>
</dbReference>
<comment type="caution">
    <text evidence="7">The sequence shown here is derived from an EMBL/GenBank/DDBJ whole genome shotgun (WGS) entry which is preliminary data.</text>
</comment>